<keyword evidence="7 8" id="KW-0472">Membrane</keyword>
<organism evidence="9 10">
    <name type="scientific">Bianquea renquensis</name>
    <dbReference type="NCBI Taxonomy" id="2763661"/>
    <lineage>
        <taxon>Bacteria</taxon>
        <taxon>Bacillati</taxon>
        <taxon>Bacillota</taxon>
        <taxon>Clostridia</taxon>
        <taxon>Eubacteriales</taxon>
        <taxon>Bianqueaceae</taxon>
        <taxon>Bianquea</taxon>
    </lineage>
</organism>
<gene>
    <name evidence="9" type="primary">mreD</name>
    <name evidence="9" type="ORF">H8730_06575</name>
</gene>
<dbReference type="GO" id="GO:0008360">
    <property type="term" value="P:regulation of cell shape"/>
    <property type="evidence" value="ECO:0007669"/>
    <property type="project" value="UniProtKB-KW"/>
</dbReference>
<evidence type="ECO:0000256" key="6">
    <source>
        <dbReference type="ARBA" id="ARBA00022989"/>
    </source>
</evidence>
<keyword evidence="5" id="KW-0133">Cell shape</keyword>
<protein>
    <submittedName>
        <fullName evidence="9">Rod shape-determining protein MreD</fullName>
    </submittedName>
</protein>
<dbReference type="EMBL" id="JACRSQ010000007">
    <property type="protein sequence ID" value="MBC8543204.1"/>
    <property type="molecule type" value="Genomic_DNA"/>
</dbReference>
<evidence type="ECO:0000313" key="10">
    <source>
        <dbReference type="Proteomes" id="UP000657006"/>
    </source>
</evidence>
<dbReference type="InterPro" id="IPR017225">
    <property type="entry name" value="Cell_shape_determin_MreD_prd"/>
</dbReference>
<dbReference type="PIRSF" id="PIRSF037497">
    <property type="entry name" value="MreD_Clostridium/Treponema_prd"/>
    <property type="match status" value="1"/>
</dbReference>
<comment type="subcellular location">
    <subcellularLocation>
        <location evidence="1">Cell membrane</location>
        <topology evidence="1">Multi-pass membrane protein</topology>
    </subcellularLocation>
</comment>
<evidence type="ECO:0000256" key="2">
    <source>
        <dbReference type="ARBA" id="ARBA00007776"/>
    </source>
</evidence>
<feature type="transmembrane region" description="Helical" evidence="8">
    <location>
        <begin position="133"/>
        <end position="155"/>
    </location>
</feature>
<evidence type="ECO:0000256" key="7">
    <source>
        <dbReference type="ARBA" id="ARBA00023136"/>
    </source>
</evidence>
<keyword evidence="6 8" id="KW-1133">Transmembrane helix</keyword>
<keyword evidence="3" id="KW-1003">Cell membrane</keyword>
<evidence type="ECO:0000256" key="5">
    <source>
        <dbReference type="ARBA" id="ARBA00022960"/>
    </source>
</evidence>
<evidence type="ECO:0000256" key="8">
    <source>
        <dbReference type="SAM" id="Phobius"/>
    </source>
</evidence>
<reference evidence="9" key="1">
    <citation type="submission" date="2020-08" db="EMBL/GenBank/DDBJ databases">
        <title>Genome public.</title>
        <authorList>
            <person name="Liu C."/>
            <person name="Sun Q."/>
        </authorList>
    </citation>
    <scope>NUCLEOTIDE SEQUENCE</scope>
    <source>
        <strain evidence="9">NSJ-32</strain>
    </source>
</reference>
<dbReference type="Pfam" id="PF04093">
    <property type="entry name" value="MreD"/>
    <property type="match status" value="1"/>
</dbReference>
<proteinExistence type="inferred from homology"/>
<sequence length="173" mass="19992">MRILMMGLLSLLCVFAQSTVCHAIEIRGVIPNLSLILIVSYGILEGKKRGRGLGLFIGLTQDFLFFHTAGFTGLLYYYIGHLSGYFNKDFYKENYILPLFLLAAGDLLYSLVCYFFLYLLPGDTRFLLYLQRIIIPELVYTAIFALPCYRILFWIDGRIRLLEQRMQARSSSR</sequence>
<evidence type="ECO:0000313" key="9">
    <source>
        <dbReference type="EMBL" id="MBC8543204.1"/>
    </source>
</evidence>
<comment type="similarity">
    <text evidence="2">Belongs to the MreD family.</text>
</comment>
<dbReference type="AlphaFoldDB" id="A0A926DSZ8"/>
<comment type="caution">
    <text evidence="9">The sequence shown here is derived from an EMBL/GenBank/DDBJ whole genome shotgun (WGS) entry which is preliminary data.</text>
</comment>
<evidence type="ECO:0000256" key="3">
    <source>
        <dbReference type="ARBA" id="ARBA00022475"/>
    </source>
</evidence>
<keyword evidence="10" id="KW-1185">Reference proteome</keyword>
<dbReference type="InterPro" id="IPR007227">
    <property type="entry name" value="Cell_shape_determining_MreD"/>
</dbReference>
<feature type="transmembrane region" description="Helical" evidence="8">
    <location>
        <begin position="53"/>
        <end position="78"/>
    </location>
</feature>
<dbReference type="NCBIfam" id="TIGR03426">
    <property type="entry name" value="shape_MreD"/>
    <property type="match status" value="1"/>
</dbReference>
<dbReference type="Proteomes" id="UP000657006">
    <property type="component" value="Unassembled WGS sequence"/>
</dbReference>
<feature type="transmembrane region" description="Helical" evidence="8">
    <location>
        <begin position="99"/>
        <end position="121"/>
    </location>
</feature>
<evidence type="ECO:0000256" key="1">
    <source>
        <dbReference type="ARBA" id="ARBA00004651"/>
    </source>
</evidence>
<accession>A0A926DSZ8</accession>
<evidence type="ECO:0000256" key="4">
    <source>
        <dbReference type="ARBA" id="ARBA00022692"/>
    </source>
</evidence>
<keyword evidence="4 8" id="KW-0812">Transmembrane</keyword>
<name>A0A926DSZ8_9FIRM</name>
<dbReference type="GO" id="GO:0005886">
    <property type="term" value="C:plasma membrane"/>
    <property type="evidence" value="ECO:0007669"/>
    <property type="project" value="UniProtKB-SubCell"/>
</dbReference>
<dbReference type="RefSeq" id="WP_177720027.1">
    <property type="nucleotide sequence ID" value="NZ_JACRSQ010000007.1"/>
</dbReference>